<organism evidence="1 2">
    <name type="scientific">Afipia massiliensis</name>
    <dbReference type="NCBI Taxonomy" id="211460"/>
    <lineage>
        <taxon>Bacteria</taxon>
        <taxon>Pseudomonadati</taxon>
        <taxon>Pseudomonadota</taxon>
        <taxon>Alphaproteobacteria</taxon>
        <taxon>Hyphomicrobiales</taxon>
        <taxon>Nitrobacteraceae</taxon>
        <taxon>Afipia</taxon>
    </lineage>
</organism>
<accession>A0A840N3V9</accession>
<dbReference type="AlphaFoldDB" id="A0A840N3V9"/>
<sequence>MYPPACPVVAFSRLPVLCAIALVAEIASVHALTKTNLIISLSCCFLLGCNTNRDPTRLHFGFGIDVDNRLGYGR</sequence>
<dbReference type="Proteomes" id="UP000521227">
    <property type="component" value="Unassembled WGS sequence"/>
</dbReference>
<dbReference type="EMBL" id="JACHIJ010000011">
    <property type="protein sequence ID" value="MBB5055109.1"/>
    <property type="molecule type" value="Genomic_DNA"/>
</dbReference>
<reference evidence="1 2" key="1">
    <citation type="submission" date="2020-08" db="EMBL/GenBank/DDBJ databases">
        <title>Genomic Encyclopedia of Type Strains, Phase IV (KMG-IV): sequencing the most valuable type-strain genomes for metagenomic binning, comparative biology and taxonomic classification.</title>
        <authorList>
            <person name="Goeker M."/>
        </authorList>
    </citation>
    <scope>NUCLEOTIDE SEQUENCE [LARGE SCALE GENOMIC DNA]</scope>
    <source>
        <strain evidence="1 2">DSM 17498</strain>
    </source>
</reference>
<comment type="caution">
    <text evidence="1">The sequence shown here is derived from an EMBL/GenBank/DDBJ whole genome shotgun (WGS) entry which is preliminary data.</text>
</comment>
<protein>
    <submittedName>
        <fullName evidence="1">Uncharacterized protein</fullName>
    </submittedName>
</protein>
<evidence type="ECO:0000313" key="1">
    <source>
        <dbReference type="EMBL" id="MBB5055109.1"/>
    </source>
</evidence>
<name>A0A840N3V9_9BRAD</name>
<proteinExistence type="predicted"/>
<evidence type="ECO:0000313" key="2">
    <source>
        <dbReference type="Proteomes" id="UP000521227"/>
    </source>
</evidence>
<gene>
    <name evidence="1" type="ORF">HNQ36_005120</name>
</gene>